<dbReference type="InterPro" id="IPR000222">
    <property type="entry name" value="PP2C_BS"/>
</dbReference>
<evidence type="ECO:0000256" key="5">
    <source>
        <dbReference type="RuleBase" id="RU003465"/>
    </source>
</evidence>
<evidence type="ECO:0000313" key="8">
    <source>
        <dbReference type="Proteomes" id="UP000000759"/>
    </source>
</evidence>
<dbReference type="OrthoDB" id="10264738at2759"/>
<dbReference type="RefSeq" id="XP_002180673.1">
    <property type="nucleotide sequence ID" value="XM_002180637.1"/>
</dbReference>
<sequence length="294" mass="32827">YAHWTQRGYYPDDPHKENQDEFSITTSFAGEHSGAMLGVYDGHGKHGHDCASFVKKKLPSIVGKYWPYLDAAEYKACCEKAFLECNDSLRNTDAVDAKMSGTTAITAHFHGKLMTICNVGDSRAVLVFPENGKLLAIPLSRDQTPYRKDERERVKKLGAAVLSIDQMEGVEEIHENWGDMVLGEDVDIHGDPPRVWVEGKDYPGTAFTRSLGDSLAEGIGVTAQPEMLTRELTMNDHILIIASDGIFEFIRNQHAIDLCASCRNPVEACERLVKAAYDQWLTYENRTDDITVIV</sequence>
<proteinExistence type="inferred from homology"/>
<keyword evidence="4 5" id="KW-0904">Protein phosphatase</keyword>
<protein>
    <recommendedName>
        <fullName evidence="6">PPM-type phosphatase domain-containing protein</fullName>
    </recommendedName>
</protein>
<feature type="non-terminal residue" evidence="7">
    <location>
        <position position="294"/>
    </location>
</feature>
<dbReference type="Gene3D" id="3.60.40.10">
    <property type="entry name" value="PPM-type phosphatase domain"/>
    <property type="match status" value="1"/>
</dbReference>
<evidence type="ECO:0000256" key="3">
    <source>
        <dbReference type="ARBA" id="ARBA00022801"/>
    </source>
</evidence>
<keyword evidence="2" id="KW-0479">Metal-binding</keyword>
<dbReference type="EMBL" id="CM000612">
    <property type="protein sequence ID" value="EEC48081.1"/>
    <property type="molecule type" value="Genomic_DNA"/>
</dbReference>
<keyword evidence="8" id="KW-1185">Reference proteome</keyword>
<comment type="similarity">
    <text evidence="5">Belongs to the PP2C family.</text>
</comment>
<dbReference type="SUPFAM" id="SSF81606">
    <property type="entry name" value="PP2C-like"/>
    <property type="match status" value="1"/>
</dbReference>
<dbReference type="InterPro" id="IPR001932">
    <property type="entry name" value="PPM-type_phosphatase-like_dom"/>
</dbReference>
<dbReference type="GeneID" id="7201281"/>
<feature type="non-terminal residue" evidence="7">
    <location>
        <position position="1"/>
    </location>
</feature>
<accession>B7G0G2</accession>
<evidence type="ECO:0000256" key="4">
    <source>
        <dbReference type="ARBA" id="ARBA00022912"/>
    </source>
</evidence>
<feature type="domain" description="PPM-type phosphatase" evidence="6">
    <location>
        <begin position="1"/>
        <end position="294"/>
    </location>
</feature>
<dbReference type="STRING" id="556484.B7G0G2"/>
<keyword evidence="3 5" id="KW-0378">Hydrolase</keyword>
<dbReference type="PaxDb" id="2850-Phatr12577"/>
<reference evidence="7 8" key="1">
    <citation type="journal article" date="2008" name="Nature">
        <title>The Phaeodactylum genome reveals the evolutionary history of diatom genomes.</title>
        <authorList>
            <person name="Bowler C."/>
            <person name="Allen A.E."/>
            <person name="Badger J.H."/>
            <person name="Grimwood J."/>
            <person name="Jabbari K."/>
            <person name="Kuo A."/>
            <person name="Maheswari U."/>
            <person name="Martens C."/>
            <person name="Maumus F."/>
            <person name="Otillar R.P."/>
            <person name="Rayko E."/>
            <person name="Salamov A."/>
            <person name="Vandepoele K."/>
            <person name="Beszteri B."/>
            <person name="Gruber A."/>
            <person name="Heijde M."/>
            <person name="Katinka M."/>
            <person name="Mock T."/>
            <person name="Valentin K."/>
            <person name="Verret F."/>
            <person name="Berges J.A."/>
            <person name="Brownlee C."/>
            <person name="Cadoret J.P."/>
            <person name="Chiovitti A."/>
            <person name="Choi C.J."/>
            <person name="Coesel S."/>
            <person name="De Martino A."/>
            <person name="Detter J.C."/>
            <person name="Durkin C."/>
            <person name="Falciatore A."/>
            <person name="Fournet J."/>
            <person name="Haruta M."/>
            <person name="Huysman M.J."/>
            <person name="Jenkins B.D."/>
            <person name="Jiroutova K."/>
            <person name="Jorgensen R.E."/>
            <person name="Joubert Y."/>
            <person name="Kaplan A."/>
            <person name="Kroger N."/>
            <person name="Kroth P.G."/>
            <person name="La Roche J."/>
            <person name="Lindquist E."/>
            <person name="Lommer M."/>
            <person name="Martin-Jezequel V."/>
            <person name="Lopez P.J."/>
            <person name="Lucas S."/>
            <person name="Mangogna M."/>
            <person name="McGinnis K."/>
            <person name="Medlin L.K."/>
            <person name="Montsant A."/>
            <person name="Oudot-Le Secq M.P."/>
            <person name="Napoli C."/>
            <person name="Obornik M."/>
            <person name="Parker M.S."/>
            <person name="Petit J.L."/>
            <person name="Porcel B.M."/>
            <person name="Poulsen N."/>
            <person name="Robison M."/>
            <person name="Rychlewski L."/>
            <person name="Rynearson T.A."/>
            <person name="Schmutz J."/>
            <person name="Shapiro H."/>
            <person name="Siaut M."/>
            <person name="Stanley M."/>
            <person name="Sussman M.R."/>
            <person name="Taylor A.R."/>
            <person name="Vardi A."/>
            <person name="von Dassow P."/>
            <person name="Vyverman W."/>
            <person name="Willis A."/>
            <person name="Wyrwicz L.S."/>
            <person name="Rokhsar D.S."/>
            <person name="Weissenbach J."/>
            <person name="Armbrust E.V."/>
            <person name="Green B.R."/>
            <person name="Van de Peer Y."/>
            <person name="Grigoriev I.V."/>
        </authorList>
    </citation>
    <scope>NUCLEOTIDE SEQUENCE [LARGE SCALE GENOMIC DNA]</scope>
    <source>
        <strain evidence="7 8">CCAP 1055/1</strain>
    </source>
</reference>
<dbReference type="InterPro" id="IPR015655">
    <property type="entry name" value="PP2C"/>
</dbReference>
<comment type="subcellular location">
    <subcellularLocation>
        <location evidence="1">Membrane</location>
        <topology evidence="1">Peripheral membrane protein</topology>
    </subcellularLocation>
</comment>
<dbReference type="PROSITE" id="PS01032">
    <property type="entry name" value="PPM_1"/>
    <property type="match status" value="1"/>
</dbReference>
<name>B7G0G2_PHATC</name>
<dbReference type="GO" id="GO:0004722">
    <property type="term" value="F:protein serine/threonine phosphatase activity"/>
    <property type="evidence" value="ECO:0007669"/>
    <property type="project" value="InterPro"/>
</dbReference>
<reference evidence="8" key="2">
    <citation type="submission" date="2008-08" db="EMBL/GenBank/DDBJ databases">
        <authorList>
            <consortium name="Diatom Consortium"/>
            <person name="Grigoriev I."/>
            <person name="Grimwood J."/>
            <person name="Kuo A."/>
            <person name="Otillar R.P."/>
            <person name="Salamov A."/>
            <person name="Detter J.C."/>
            <person name="Lindquist E."/>
            <person name="Shapiro H."/>
            <person name="Lucas S."/>
            <person name="Glavina del Rio T."/>
            <person name="Pitluck S."/>
            <person name="Rokhsar D."/>
            <person name="Bowler C."/>
        </authorList>
    </citation>
    <scope>GENOME REANNOTATION</scope>
    <source>
        <strain evidence="8">CCAP 1055/1</strain>
    </source>
</reference>
<dbReference type="SMART" id="SM00332">
    <property type="entry name" value="PP2Cc"/>
    <property type="match status" value="1"/>
</dbReference>
<dbReference type="AlphaFoldDB" id="B7G0G2"/>
<evidence type="ECO:0000259" key="6">
    <source>
        <dbReference type="PROSITE" id="PS51746"/>
    </source>
</evidence>
<gene>
    <name evidence="7" type="ORF">PHATRDRAFT_12577</name>
</gene>
<evidence type="ECO:0000313" key="7">
    <source>
        <dbReference type="EMBL" id="EEC48081.1"/>
    </source>
</evidence>
<evidence type="ECO:0000256" key="2">
    <source>
        <dbReference type="ARBA" id="ARBA00022723"/>
    </source>
</evidence>
<dbReference type="InterPro" id="IPR036457">
    <property type="entry name" value="PPM-type-like_dom_sf"/>
</dbReference>
<dbReference type="CDD" id="cd00143">
    <property type="entry name" value="PP2Cc"/>
    <property type="match status" value="1"/>
</dbReference>
<dbReference type="Pfam" id="PF00481">
    <property type="entry name" value="PP2C"/>
    <property type="match status" value="1"/>
</dbReference>
<dbReference type="GO" id="GO:0046872">
    <property type="term" value="F:metal ion binding"/>
    <property type="evidence" value="ECO:0007669"/>
    <property type="project" value="UniProtKB-KW"/>
</dbReference>
<dbReference type="PANTHER" id="PTHR47992">
    <property type="entry name" value="PROTEIN PHOSPHATASE"/>
    <property type="match status" value="1"/>
</dbReference>
<dbReference type="PROSITE" id="PS51746">
    <property type="entry name" value="PPM_2"/>
    <property type="match status" value="1"/>
</dbReference>
<dbReference type="InParanoid" id="B7G0G2"/>
<dbReference type="Proteomes" id="UP000000759">
    <property type="component" value="Chromosome 9"/>
</dbReference>
<evidence type="ECO:0000256" key="1">
    <source>
        <dbReference type="ARBA" id="ARBA00004170"/>
    </source>
</evidence>
<dbReference type="KEGG" id="pti:PHATRDRAFT_12577"/>
<organism evidence="7 8">
    <name type="scientific">Phaeodactylum tricornutum (strain CCAP 1055/1)</name>
    <dbReference type="NCBI Taxonomy" id="556484"/>
    <lineage>
        <taxon>Eukaryota</taxon>
        <taxon>Sar</taxon>
        <taxon>Stramenopiles</taxon>
        <taxon>Ochrophyta</taxon>
        <taxon>Bacillariophyta</taxon>
        <taxon>Bacillariophyceae</taxon>
        <taxon>Bacillariophycidae</taxon>
        <taxon>Naviculales</taxon>
        <taxon>Phaeodactylaceae</taxon>
        <taxon>Phaeodactylum</taxon>
    </lineage>
</organism>
<dbReference type="eggNOG" id="KOG0698">
    <property type="taxonomic scope" value="Eukaryota"/>
</dbReference>
<dbReference type="GO" id="GO:0016020">
    <property type="term" value="C:membrane"/>
    <property type="evidence" value="ECO:0007669"/>
    <property type="project" value="UniProtKB-SubCell"/>
</dbReference>